<organism evidence="1">
    <name type="scientific">marine sediment metagenome</name>
    <dbReference type="NCBI Taxonomy" id="412755"/>
    <lineage>
        <taxon>unclassified sequences</taxon>
        <taxon>metagenomes</taxon>
        <taxon>ecological metagenomes</taxon>
    </lineage>
</organism>
<dbReference type="InterPro" id="IPR015946">
    <property type="entry name" value="KH_dom-like_a/b"/>
</dbReference>
<name>X1IKU1_9ZZZZ</name>
<protein>
    <recommendedName>
        <fullName evidence="2">30S ribosomal protein S3</fullName>
    </recommendedName>
</protein>
<dbReference type="Gene3D" id="3.30.300.20">
    <property type="match status" value="1"/>
</dbReference>
<feature type="non-terminal residue" evidence="1">
    <location>
        <position position="66"/>
    </location>
</feature>
<gene>
    <name evidence="1" type="ORF">S03H2_57659</name>
</gene>
<evidence type="ECO:0008006" key="2">
    <source>
        <dbReference type="Google" id="ProtNLM"/>
    </source>
</evidence>
<dbReference type="SUPFAM" id="SSF54814">
    <property type="entry name" value="Prokaryotic type KH domain (KH-domain type II)"/>
    <property type="match status" value="1"/>
</dbReference>
<comment type="caution">
    <text evidence="1">The sequence shown here is derived from an EMBL/GenBank/DDBJ whole genome shotgun (WGS) entry which is preliminary data.</text>
</comment>
<sequence length="66" mass="8030">MTHKVHPKIFRIKGIENWKSQWFNKKKYKENLEQDYKIREFIKQRLKEGAIDEIIIKRSANSVSIV</sequence>
<accession>X1IKU1</accession>
<dbReference type="InterPro" id="IPR009019">
    <property type="entry name" value="KH_sf_prok-type"/>
</dbReference>
<proteinExistence type="predicted"/>
<evidence type="ECO:0000313" key="1">
    <source>
        <dbReference type="EMBL" id="GAH83011.1"/>
    </source>
</evidence>
<dbReference type="AlphaFoldDB" id="X1IKU1"/>
<dbReference type="EMBL" id="BARU01036970">
    <property type="protein sequence ID" value="GAH83011.1"/>
    <property type="molecule type" value="Genomic_DNA"/>
</dbReference>
<reference evidence="1" key="1">
    <citation type="journal article" date="2014" name="Front. Microbiol.">
        <title>High frequency of phylogenetically diverse reductive dehalogenase-homologous genes in deep subseafloor sedimentary metagenomes.</title>
        <authorList>
            <person name="Kawai M."/>
            <person name="Futagami T."/>
            <person name="Toyoda A."/>
            <person name="Takaki Y."/>
            <person name="Nishi S."/>
            <person name="Hori S."/>
            <person name="Arai W."/>
            <person name="Tsubouchi T."/>
            <person name="Morono Y."/>
            <person name="Uchiyama I."/>
            <person name="Ito T."/>
            <person name="Fujiyama A."/>
            <person name="Inagaki F."/>
            <person name="Takami H."/>
        </authorList>
    </citation>
    <scope>NUCLEOTIDE SEQUENCE</scope>
    <source>
        <strain evidence="1">Expedition CK06-06</strain>
    </source>
</reference>
<dbReference type="GO" id="GO:0003723">
    <property type="term" value="F:RNA binding"/>
    <property type="evidence" value="ECO:0007669"/>
    <property type="project" value="InterPro"/>
</dbReference>